<proteinExistence type="predicted"/>
<sequence>MLGIDISGRHEVYGKFLRLYAGILAEISADRVIHVEKIEVHYSESTTQTPKDIIKEVKELMSKIKGNYDYIVCEKGEFFRIPKEHVSSLLGKEVIHPKTLGELELINIAHHVSYSCRKLLLKELDLNNGESE</sequence>
<keyword evidence="2" id="KW-1185">Reference proteome</keyword>
<dbReference type="RefSeq" id="WP_013799816.1">
    <property type="nucleotide sequence ID" value="NC_015562.1"/>
</dbReference>
<dbReference type="InterPro" id="IPR014514">
    <property type="entry name" value="UCP021940"/>
</dbReference>
<gene>
    <name evidence="1" type="ordered locus">Metig_1694</name>
</gene>
<protein>
    <submittedName>
        <fullName evidence="1">Uncharacterized conserved protein UCP021940</fullName>
    </submittedName>
</protein>
<dbReference type="KEGG" id="mig:Metig_1694"/>
<dbReference type="Pfam" id="PF09974">
    <property type="entry name" value="DUF2209"/>
    <property type="match status" value="1"/>
</dbReference>
<dbReference type="EMBL" id="CP002737">
    <property type="protein sequence ID" value="AEF97226.1"/>
    <property type="molecule type" value="Genomic_DNA"/>
</dbReference>
<dbReference type="STRING" id="880724.Metig_1694"/>
<name>F6BBU6_METIK</name>
<dbReference type="Proteomes" id="UP000009227">
    <property type="component" value="Chromosome"/>
</dbReference>
<dbReference type="HOGENOM" id="CLU_143941_0_0_2"/>
<dbReference type="GeneID" id="10644567"/>
<dbReference type="AlphaFoldDB" id="F6BBU6"/>
<evidence type="ECO:0000313" key="2">
    <source>
        <dbReference type="Proteomes" id="UP000009227"/>
    </source>
</evidence>
<organism evidence="2">
    <name type="scientific">Methanotorris igneus (strain DSM 5666 / JCM 11834 / Kol 5)</name>
    <dbReference type="NCBI Taxonomy" id="880724"/>
    <lineage>
        <taxon>Archaea</taxon>
        <taxon>Methanobacteriati</taxon>
        <taxon>Methanobacteriota</taxon>
        <taxon>Methanomada group</taxon>
        <taxon>Methanococci</taxon>
        <taxon>Methanococcales</taxon>
        <taxon>Methanocaldococcaceae</taxon>
        <taxon>Methanotorris</taxon>
    </lineage>
</organism>
<accession>F6BBU6</accession>
<reference evidence="1 2" key="1">
    <citation type="submission" date="2011-05" db="EMBL/GenBank/DDBJ databases">
        <title>Complete sequence of Methanotorris igneus Kol 5.</title>
        <authorList>
            <consortium name="US DOE Joint Genome Institute"/>
            <person name="Lucas S."/>
            <person name="Han J."/>
            <person name="Lapidus A."/>
            <person name="Cheng J.-F."/>
            <person name="Goodwin L."/>
            <person name="Pitluck S."/>
            <person name="Peters L."/>
            <person name="Mikhailova N."/>
            <person name="Chertkov O."/>
            <person name="Han C."/>
            <person name="Tapia R."/>
            <person name="Land M."/>
            <person name="Hauser L."/>
            <person name="Kyrpides N."/>
            <person name="Ivanova N."/>
            <person name="Pagani I."/>
            <person name="Sieprawska-Lupa M."/>
            <person name="Whitman W."/>
            <person name="Woyke T."/>
        </authorList>
    </citation>
    <scope>NUCLEOTIDE SEQUENCE [LARGE SCALE GENOMIC DNA]</scope>
    <source>
        <strain evidence="2">DSM 5666 / JCM 11834 / Kol 5</strain>
    </source>
</reference>
<evidence type="ECO:0000313" key="1">
    <source>
        <dbReference type="EMBL" id="AEF97226.1"/>
    </source>
</evidence>